<dbReference type="SUPFAM" id="SSF55874">
    <property type="entry name" value="ATPase domain of HSP90 chaperone/DNA topoisomerase II/histidine kinase"/>
    <property type="match status" value="1"/>
</dbReference>
<proteinExistence type="predicted"/>
<dbReference type="AlphaFoldDB" id="A0A395LZT2"/>
<keyword evidence="1" id="KW-0418">Kinase</keyword>
<dbReference type="Pfam" id="PF13581">
    <property type="entry name" value="HATPase_c_2"/>
    <property type="match status" value="1"/>
</dbReference>
<dbReference type="PANTHER" id="PTHR35526">
    <property type="entry name" value="ANTI-SIGMA-F FACTOR RSBW-RELATED"/>
    <property type="match status" value="1"/>
</dbReference>
<keyword evidence="3" id="KW-0067">ATP-binding</keyword>
<evidence type="ECO:0000259" key="2">
    <source>
        <dbReference type="Pfam" id="PF13581"/>
    </source>
</evidence>
<name>A0A395LZT2_9BACT</name>
<dbReference type="CDD" id="cd16936">
    <property type="entry name" value="HATPase_RsbW-like"/>
    <property type="match status" value="1"/>
</dbReference>
<keyword evidence="1" id="KW-0808">Transferase</keyword>
<dbReference type="InterPro" id="IPR050267">
    <property type="entry name" value="Anti-sigma-factor_SerPK"/>
</dbReference>
<dbReference type="InterPro" id="IPR036890">
    <property type="entry name" value="HATPase_C_sf"/>
</dbReference>
<dbReference type="InterPro" id="IPR003594">
    <property type="entry name" value="HATPase_dom"/>
</dbReference>
<dbReference type="PANTHER" id="PTHR35526:SF3">
    <property type="entry name" value="ANTI-SIGMA-F FACTOR RSBW"/>
    <property type="match status" value="1"/>
</dbReference>
<keyword evidence="1" id="KW-0723">Serine/threonine-protein kinase</keyword>
<comment type="caution">
    <text evidence="3">The sequence shown here is derived from an EMBL/GenBank/DDBJ whole genome shotgun (WGS) entry which is preliminary data.</text>
</comment>
<evidence type="ECO:0000313" key="3">
    <source>
        <dbReference type="EMBL" id="RFM23941.1"/>
    </source>
</evidence>
<evidence type="ECO:0000256" key="1">
    <source>
        <dbReference type="ARBA" id="ARBA00022527"/>
    </source>
</evidence>
<reference evidence="3 4" key="1">
    <citation type="journal article" date="2011" name="ISME J.">
        <title>Community ecology of hot spring cyanobacterial mats: predominant populations and their functional potential.</title>
        <authorList>
            <person name="Klatt C.G."/>
            <person name="Wood J.M."/>
            <person name="Rusch D.B."/>
            <person name="Bateson M.M."/>
            <person name="Hamamura N."/>
            <person name="Heidelberg J.F."/>
            <person name="Grossman A.R."/>
            <person name="Bhaya D."/>
            <person name="Cohan F.M."/>
            <person name="Kuhl M."/>
            <person name="Bryant D.A."/>
            <person name="Ward D.M."/>
        </authorList>
    </citation>
    <scope>NUCLEOTIDE SEQUENCE [LARGE SCALE GENOMIC DNA]</scope>
    <source>
        <strain evidence="3">OS</strain>
    </source>
</reference>
<organism evidence="3 4">
    <name type="scientific">Candidatus Thermochlorobacter aerophilus</name>
    <dbReference type="NCBI Taxonomy" id="1868324"/>
    <lineage>
        <taxon>Bacteria</taxon>
        <taxon>Pseudomonadati</taxon>
        <taxon>Chlorobiota</taxon>
        <taxon>Chlorobiia</taxon>
        <taxon>Chlorobiales</taxon>
        <taxon>Candidatus Thermochlorobacteriaceae</taxon>
        <taxon>Candidatus Thermochlorobacter</taxon>
    </lineage>
</organism>
<dbReference type="Gene3D" id="3.30.565.10">
    <property type="entry name" value="Histidine kinase-like ATPase, C-terminal domain"/>
    <property type="match status" value="1"/>
</dbReference>
<keyword evidence="3" id="KW-0547">Nucleotide-binding</keyword>
<protein>
    <submittedName>
        <fullName evidence="3">ATP-binding protein</fullName>
    </submittedName>
</protein>
<gene>
    <name evidence="3" type="ORF">D0433_08450</name>
</gene>
<accession>A0A395LZT2</accession>
<dbReference type="GO" id="GO:0004674">
    <property type="term" value="F:protein serine/threonine kinase activity"/>
    <property type="evidence" value="ECO:0007669"/>
    <property type="project" value="UniProtKB-KW"/>
</dbReference>
<evidence type="ECO:0000313" key="4">
    <source>
        <dbReference type="Proteomes" id="UP000266389"/>
    </source>
</evidence>
<dbReference type="EMBL" id="PHFL01000051">
    <property type="protein sequence ID" value="RFM23941.1"/>
    <property type="molecule type" value="Genomic_DNA"/>
</dbReference>
<dbReference type="GO" id="GO:0005524">
    <property type="term" value="F:ATP binding"/>
    <property type="evidence" value="ECO:0007669"/>
    <property type="project" value="UniProtKB-KW"/>
</dbReference>
<sequence>MVNSPDCKVMNKTYELKLKSHIGEVRRVERFVKKMAAEQGFAESRLHDIMLVITEATNNAILHGNKLDGSKLAWLRCQICGDELCVEVQDEGEGFDPTTLPNPLDEENLLKPSGRGVFLIKQLAEDVRYEFSDKGTIVRFRIRFKT</sequence>
<dbReference type="Proteomes" id="UP000266389">
    <property type="component" value="Unassembled WGS sequence"/>
</dbReference>
<feature type="domain" description="Histidine kinase/HSP90-like ATPase" evidence="2">
    <location>
        <begin position="23"/>
        <end position="141"/>
    </location>
</feature>